<dbReference type="Proteomes" id="UP000186143">
    <property type="component" value="Unassembled WGS sequence"/>
</dbReference>
<evidence type="ECO:0000256" key="3">
    <source>
        <dbReference type="ARBA" id="ARBA00011557"/>
    </source>
</evidence>
<organism evidence="15 16">
    <name type="scientific">Xaviernesmea rhizosphaerae</name>
    <dbReference type="NCBI Taxonomy" id="1672749"/>
    <lineage>
        <taxon>Bacteria</taxon>
        <taxon>Pseudomonadati</taxon>
        <taxon>Pseudomonadota</taxon>
        <taxon>Alphaproteobacteria</taxon>
        <taxon>Hyphomicrobiales</taxon>
        <taxon>Rhizobiaceae</taxon>
        <taxon>Rhizobium/Agrobacterium group</taxon>
        <taxon>Xaviernesmea</taxon>
    </lineage>
</organism>
<evidence type="ECO:0000256" key="1">
    <source>
        <dbReference type="ARBA" id="ARBA00004651"/>
    </source>
</evidence>
<sequence length="295" mass="32048">MTSAHAPTPASDVGRGAPSGMVGRTTGDRIILGLTIALAIVMMAPLLWVVALSLKDNKELMVSMNAVFHAPYTVQNYINILATSSVFRWILNSLVVAGGLTVGTLVLSSLAGYGFARLNFPFRNVLFVIVLMGLAVPEQAVLIARHQLFSWLKLHNTYPGLILPGLSAPFGVFLMTQYFRAIPKELDEAALLDNASRFKIFWKVLLPLTLPAQATLGIFTFLGAWNDYLWPLISGTKKEMYTLTVGIASTQTNFAQSEGLGFLMSQAVFAGAPILILYLFFQKYIVTAVSGAAVR</sequence>
<feature type="region of interest" description="Disordered" evidence="13">
    <location>
        <begin position="1"/>
        <end position="20"/>
    </location>
</feature>
<reference evidence="15 16" key="1">
    <citation type="submission" date="2016-09" db="EMBL/GenBank/DDBJ databases">
        <title>Rhizobium sp. nov., a novel species isolated from the rice rhizosphere.</title>
        <authorList>
            <person name="Zhao J."/>
            <person name="Zhang X."/>
        </authorList>
    </citation>
    <scope>NUCLEOTIDE SEQUENCE [LARGE SCALE GENOMIC DNA]</scope>
    <source>
        <strain evidence="15 16">MH17</strain>
    </source>
</reference>
<keyword evidence="6 12" id="KW-1003">Cell membrane</keyword>
<dbReference type="PANTHER" id="PTHR43744">
    <property type="entry name" value="ABC TRANSPORTER PERMEASE PROTEIN MG189-RELATED-RELATED"/>
    <property type="match status" value="1"/>
</dbReference>
<evidence type="ECO:0000256" key="12">
    <source>
        <dbReference type="RuleBase" id="RU363056"/>
    </source>
</evidence>
<evidence type="ECO:0000313" key="15">
    <source>
        <dbReference type="EMBL" id="OLP57101.1"/>
    </source>
</evidence>
<evidence type="ECO:0000256" key="11">
    <source>
        <dbReference type="RuleBase" id="RU363032"/>
    </source>
</evidence>
<evidence type="ECO:0000256" key="13">
    <source>
        <dbReference type="SAM" id="MobiDB-lite"/>
    </source>
</evidence>
<keyword evidence="8 11" id="KW-1133">Transmembrane helix</keyword>
<dbReference type="GO" id="GO:0055085">
    <property type="term" value="P:transmembrane transport"/>
    <property type="evidence" value="ECO:0007669"/>
    <property type="project" value="InterPro"/>
</dbReference>
<evidence type="ECO:0000256" key="8">
    <source>
        <dbReference type="ARBA" id="ARBA00022989"/>
    </source>
</evidence>
<comment type="similarity">
    <text evidence="2 11">Belongs to the binding-protein-dependent transport system permease family.</text>
</comment>
<keyword evidence="5 11" id="KW-0813">Transport</keyword>
<dbReference type="InterPro" id="IPR035906">
    <property type="entry name" value="MetI-like_sf"/>
</dbReference>
<accession>A0A1Q9AP36</accession>
<dbReference type="PROSITE" id="PS50928">
    <property type="entry name" value="ABC_TM1"/>
    <property type="match status" value="1"/>
</dbReference>
<name>A0A1Q9AP36_9HYPH</name>
<feature type="transmembrane region" description="Helical" evidence="11">
    <location>
        <begin position="30"/>
        <end position="54"/>
    </location>
</feature>
<proteinExistence type="inferred from homology"/>
<evidence type="ECO:0000256" key="6">
    <source>
        <dbReference type="ARBA" id="ARBA00022475"/>
    </source>
</evidence>
<comment type="function">
    <text evidence="10 12">Part of the ABC transporter complex UgpBAEC involved in sn-glycerol-3-phosphate (G3P) import. Probably responsible for the translocation of the substrate across the membrane.</text>
</comment>
<evidence type="ECO:0000256" key="7">
    <source>
        <dbReference type="ARBA" id="ARBA00022692"/>
    </source>
</evidence>
<dbReference type="Gene3D" id="1.10.3720.10">
    <property type="entry name" value="MetI-like"/>
    <property type="match status" value="1"/>
</dbReference>
<evidence type="ECO:0000256" key="2">
    <source>
        <dbReference type="ARBA" id="ARBA00009306"/>
    </source>
</evidence>
<feature type="transmembrane region" description="Helical" evidence="11">
    <location>
        <begin position="260"/>
        <end position="281"/>
    </location>
</feature>
<evidence type="ECO:0000256" key="5">
    <source>
        <dbReference type="ARBA" id="ARBA00022448"/>
    </source>
</evidence>
<evidence type="ECO:0000313" key="16">
    <source>
        <dbReference type="Proteomes" id="UP000186143"/>
    </source>
</evidence>
<protein>
    <recommendedName>
        <fullName evidence="4 12">sn-glycerol-3-phosphate transport system permease protein UgpE</fullName>
    </recommendedName>
</protein>
<comment type="subcellular location">
    <subcellularLocation>
        <location evidence="12">Cell inner membrane</location>
        <topology evidence="12">Multi-pass membrane protein</topology>
    </subcellularLocation>
    <subcellularLocation>
        <location evidence="1 11">Cell membrane</location>
        <topology evidence="1 11">Multi-pass membrane protein</topology>
    </subcellularLocation>
</comment>
<keyword evidence="9 11" id="KW-0472">Membrane</keyword>
<evidence type="ECO:0000256" key="9">
    <source>
        <dbReference type="ARBA" id="ARBA00023136"/>
    </source>
</evidence>
<dbReference type="OrthoDB" id="9815445at2"/>
<comment type="caution">
    <text evidence="15">The sequence shown here is derived from an EMBL/GenBank/DDBJ whole genome shotgun (WGS) entry which is preliminary data.</text>
</comment>
<dbReference type="SUPFAM" id="SSF161098">
    <property type="entry name" value="MetI-like"/>
    <property type="match status" value="1"/>
</dbReference>
<dbReference type="AlphaFoldDB" id="A0A1Q9AP36"/>
<evidence type="ECO:0000259" key="14">
    <source>
        <dbReference type="PROSITE" id="PS50928"/>
    </source>
</evidence>
<dbReference type="STRING" id="1672749.BJF92_20870"/>
<dbReference type="InterPro" id="IPR000515">
    <property type="entry name" value="MetI-like"/>
</dbReference>
<keyword evidence="7 11" id="KW-0812">Transmembrane</keyword>
<feature type="domain" description="ABC transmembrane type-1" evidence="14">
    <location>
        <begin position="90"/>
        <end position="281"/>
    </location>
</feature>
<comment type="subunit">
    <text evidence="3 12">The complex is composed of two ATP-binding proteins (UgpC), two transmembrane proteins (UgpA and UgpE) and a solute-binding protein (UgpB).</text>
</comment>
<dbReference type="Pfam" id="PF00528">
    <property type="entry name" value="BPD_transp_1"/>
    <property type="match status" value="1"/>
</dbReference>
<keyword evidence="12" id="KW-0997">Cell inner membrane</keyword>
<dbReference type="GO" id="GO:0005886">
    <property type="term" value="C:plasma membrane"/>
    <property type="evidence" value="ECO:0007669"/>
    <property type="project" value="UniProtKB-SubCell"/>
</dbReference>
<dbReference type="PANTHER" id="PTHR43744:SF8">
    <property type="entry name" value="SN-GLYCEROL-3-PHOSPHATE TRANSPORT SYSTEM PERMEASE PROTEIN UGPE"/>
    <property type="match status" value="1"/>
</dbReference>
<feature type="transmembrane region" description="Helical" evidence="11">
    <location>
        <begin position="125"/>
        <end position="146"/>
    </location>
</feature>
<evidence type="ECO:0000256" key="4">
    <source>
        <dbReference type="ARBA" id="ARBA00020515"/>
    </source>
</evidence>
<feature type="transmembrane region" description="Helical" evidence="11">
    <location>
        <begin position="89"/>
        <end position="113"/>
    </location>
</feature>
<gene>
    <name evidence="12" type="primary">ugpE</name>
    <name evidence="15" type="ORF">BJF92_20870</name>
</gene>
<evidence type="ECO:0000256" key="10">
    <source>
        <dbReference type="ARBA" id="ARBA00037054"/>
    </source>
</evidence>
<feature type="transmembrane region" description="Helical" evidence="11">
    <location>
        <begin position="158"/>
        <end position="179"/>
    </location>
</feature>
<feature type="transmembrane region" description="Helical" evidence="11">
    <location>
        <begin position="200"/>
        <end position="225"/>
    </location>
</feature>
<dbReference type="EMBL" id="MKIO01000020">
    <property type="protein sequence ID" value="OLP57101.1"/>
    <property type="molecule type" value="Genomic_DNA"/>
</dbReference>
<dbReference type="CDD" id="cd06261">
    <property type="entry name" value="TM_PBP2"/>
    <property type="match status" value="1"/>
</dbReference>